<feature type="region of interest" description="Disordered" evidence="1">
    <location>
        <begin position="20"/>
        <end position="42"/>
    </location>
</feature>
<name>A0AAD7CBT4_9AGAR</name>
<protein>
    <recommendedName>
        <fullName evidence="2">CRIM domain-containing protein</fullName>
    </recommendedName>
</protein>
<feature type="domain" description="CRIM" evidence="2">
    <location>
        <begin position="136"/>
        <end position="232"/>
    </location>
</feature>
<evidence type="ECO:0000259" key="2">
    <source>
        <dbReference type="Pfam" id="PF16978"/>
    </source>
</evidence>
<accession>A0AAD7CBT4</accession>
<gene>
    <name evidence="3" type="ORF">FB45DRAFT_897977</name>
</gene>
<evidence type="ECO:0000313" key="4">
    <source>
        <dbReference type="Proteomes" id="UP001221142"/>
    </source>
</evidence>
<evidence type="ECO:0000313" key="3">
    <source>
        <dbReference type="EMBL" id="KAJ7644459.1"/>
    </source>
</evidence>
<sequence length="297" mass="33668">MDSWPVNESTLDGSWTLVADNSMGSPQISQRSMMSPTPRRRSHRRFESMRQAFSCDVPEDPLRTAMALGSALVPSNSYARSFGSEGNEPVARSLLDFSHQPVGSIHTHRSTSFCDNNHPKTHRPKSILRLVPSTEGDKIRVTTYFPHAEQPFGQFLVLSLPINATVENAIALALWTYWEKCWLPALDASNPRDIDIDSWIVLVPGSDGKVNKRIGQAKIKRFSADKYAIVRSPRTYNEKRQIEKQVANWGLPPRQAEPQKRHHLRHSLPVHAFHKNGRDFTKLPSKLTTVVSRTEHY</sequence>
<dbReference type="EMBL" id="JARKIF010000003">
    <property type="protein sequence ID" value="KAJ7644459.1"/>
    <property type="molecule type" value="Genomic_DNA"/>
</dbReference>
<proteinExistence type="predicted"/>
<dbReference type="Proteomes" id="UP001221142">
    <property type="component" value="Unassembled WGS sequence"/>
</dbReference>
<dbReference type="Pfam" id="PF16978">
    <property type="entry name" value="CRIM"/>
    <property type="match status" value="1"/>
</dbReference>
<reference evidence="3" key="1">
    <citation type="submission" date="2023-03" db="EMBL/GenBank/DDBJ databases">
        <title>Massive genome expansion in bonnet fungi (Mycena s.s.) driven by repeated elements and novel gene families across ecological guilds.</title>
        <authorList>
            <consortium name="Lawrence Berkeley National Laboratory"/>
            <person name="Harder C.B."/>
            <person name="Miyauchi S."/>
            <person name="Viragh M."/>
            <person name="Kuo A."/>
            <person name="Thoen E."/>
            <person name="Andreopoulos B."/>
            <person name="Lu D."/>
            <person name="Skrede I."/>
            <person name="Drula E."/>
            <person name="Henrissat B."/>
            <person name="Morin E."/>
            <person name="Kohler A."/>
            <person name="Barry K."/>
            <person name="LaButti K."/>
            <person name="Morin E."/>
            <person name="Salamov A."/>
            <person name="Lipzen A."/>
            <person name="Mereny Z."/>
            <person name="Hegedus B."/>
            <person name="Baldrian P."/>
            <person name="Stursova M."/>
            <person name="Weitz H."/>
            <person name="Taylor A."/>
            <person name="Grigoriev I.V."/>
            <person name="Nagy L.G."/>
            <person name="Martin F."/>
            <person name="Kauserud H."/>
        </authorList>
    </citation>
    <scope>NUCLEOTIDE SEQUENCE</scope>
    <source>
        <strain evidence="3">9284</strain>
    </source>
</reference>
<organism evidence="3 4">
    <name type="scientific">Roridomyces roridus</name>
    <dbReference type="NCBI Taxonomy" id="1738132"/>
    <lineage>
        <taxon>Eukaryota</taxon>
        <taxon>Fungi</taxon>
        <taxon>Dikarya</taxon>
        <taxon>Basidiomycota</taxon>
        <taxon>Agaricomycotina</taxon>
        <taxon>Agaricomycetes</taxon>
        <taxon>Agaricomycetidae</taxon>
        <taxon>Agaricales</taxon>
        <taxon>Marasmiineae</taxon>
        <taxon>Mycenaceae</taxon>
        <taxon>Roridomyces</taxon>
    </lineage>
</organism>
<keyword evidence="4" id="KW-1185">Reference proteome</keyword>
<dbReference type="InterPro" id="IPR031567">
    <property type="entry name" value="CRIM_dom"/>
</dbReference>
<dbReference type="AlphaFoldDB" id="A0AAD7CBT4"/>
<comment type="caution">
    <text evidence="3">The sequence shown here is derived from an EMBL/GenBank/DDBJ whole genome shotgun (WGS) entry which is preliminary data.</text>
</comment>
<evidence type="ECO:0000256" key="1">
    <source>
        <dbReference type="SAM" id="MobiDB-lite"/>
    </source>
</evidence>